<dbReference type="InterPro" id="IPR052337">
    <property type="entry name" value="SAT4-like"/>
</dbReference>
<keyword evidence="2 7" id="KW-0812">Transmembrane</keyword>
<name>R0K1Y7_EXST2</name>
<dbReference type="RefSeq" id="XP_008029289.1">
    <property type="nucleotide sequence ID" value="XM_008031098.1"/>
</dbReference>
<evidence type="ECO:0000313" key="9">
    <source>
        <dbReference type="EMBL" id="EOA83624.1"/>
    </source>
</evidence>
<dbReference type="EMBL" id="KB908833">
    <property type="protein sequence ID" value="EOA83624.1"/>
    <property type="molecule type" value="Genomic_DNA"/>
</dbReference>
<proteinExistence type="inferred from homology"/>
<keyword evidence="10" id="KW-1185">Reference proteome</keyword>
<feature type="transmembrane region" description="Helical" evidence="7">
    <location>
        <begin position="180"/>
        <end position="202"/>
    </location>
</feature>
<protein>
    <recommendedName>
        <fullName evidence="8">Rhodopsin domain-containing protein</fullName>
    </recommendedName>
</protein>
<evidence type="ECO:0000256" key="4">
    <source>
        <dbReference type="ARBA" id="ARBA00023136"/>
    </source>
</evidence>
<sequence length="429" mass="47857">MGHIVFATGRDQGPLLARVSMAMYTVAVTFVALRCFTRACIVKKFGLDDFFIAIATTLGAAQTVTIILQVEHGQGRHAADLHIEQFNHMLMYQWINMLIYFVANWAVKMSILALYYRVGYGKQGLPWIVQAPAVWTVAGFMTAFAISSFMAQLFLCVPLPRIWDIMSVADGGCIDVARFMTISGAINVCTDVILLLFPLPLLRLFKFNRRQRTALAVIISVGFIPVIASTMRLCEIIMAGRPVKPGSSWEETDFSWGWAWVPVWSQIEVDISILAASLPCLSPLFKHVFNCPIRPETPSEIPTLPGYRESWREIDDNIDLEKSRSFELDPEKRLTVRETEMGKGMGINISVIEDKFMDMGLGMGMHHYDEGLSDVAEEEEEEDDEDEQKTDTGRKSMSVARPADVQVAAAAATPGGREAEPGVIQYTKL</sequence>
<dbReference type="PANTHER" id="PTHR33048">
    <property type="entry name" value="PTH11-LIKE INTEGRAL MEMBRANE PROTEIN (AFU_ORTHOLOGUE AFUA_5G11245)"/>
    <property type="match status" value="1"/>
</dbReference>
<evidence type="ECO:0000256" key="6">
    <source>
        <dbReference type="SAM" id="MobiDB-lite"/>
    </source>
</evidence>
<evidence type="ECO:0000313" key="10">
    <source>
        <dbReference type="Proteomes" id="UP000016935"/>
    </source>
</evidence>
<dbReference type="OrthoDB" id="5273647at2759"/>
<feature type="transmembrane region" description="Helical" evidence="7">
    <location>
        <begin position="137"/>
        <end position="160"/>
    </location>
</feature>
<dbReference type="GeneID" id="19399297"/>
<evidence type="ECO:0000256" key="2">
    <source>
        <dbReference type="ARBA" id="ARBA00022692"/>
    </source>
</evidence>
<dbReference type="STRING" id="671987.R0K1Y7"/>
<evidence type="ECO:0000256" key="5">
    <source>
        <dbReference type="ARBA" id="ARBA00038359"/>
    </source>
</evidence>
<dbReference type="HOGENOM" id="CLU_028200_0_4_1"/>
<keyword evidence="3 7" id="KW-1133">Transmembrane helix</keyword>
<reference evidence="9 10" key="2">
    <citation type="journal article" date="2013" name="PLoS Genet.">
        <title>Comparative genome structure, secondary metabolite, and effector coding capacity across Cochliobolus pathogens.</title>
        <authorList>
            <person name="Condon B.J."/>
            <person name="Leng Y."/>
            <person name="Wu D."/>
            <person name="Bushley K.E."/>
            <person name="Ohm R.A."/>
            <person name="Otillar R."/>
            <person name="Martin J."/>
            <person name="Schackwitz W."/>
            <person name="Grimwood J."/>
            <person name="MohdZainudin N."/>
            <person name="Xue C."/>
            <person name="Wang R."/>
            <person name="Manning V.A."/>
            <person name="Dhillon B."/>
            <person name="Tu Z.J."/>
            <person name="Steffenson B.J."/>
            <person name="Salamov A."/>
            <person name="Sun H."/>
            <person name="Lowry S."/>
            <person name="LaButti K."/>
            <person name="Han J."/>
            <person name="Copeland A."/>
            <person name="Lindquist E."/>
            <person name="Barry K."/>
            <person name="Schmutz J."/>
            <person name="Baker S.E."/>
            <person name="Ciuffetti L.M."/>
            <person name="Grigoriev I.V."/>
            <person name="Zhong S."/>
            <person name="Turgeon B.G."/>
        </authorList>
    </citation>
    <scope>NUCLEOTIDE SEQUENCE [LARGE SCALE GENOMIC DNA]</scope>
    <source>
        <strain evidence="10">28A</strain>
    </source>
</reference>
<dbReference type="InterPro" id="IPR049326">
    <property type="entry name" value="Rhodopsin_dom_fungi"/>
</dbReference>
<evidence type="ECO:0000256" key="1">
    <source>
        <dbReference type="ARBA" id="ARBA00004141"/>
    </source>
</evidence>
<dbReference type="Proteomes" id="UP000016935">
    <property type="component" value="Unassembled WGS sequence"/>
</dbReference>
<dbReference type="eggNOG" id="ENOG502S025">
    <property type="taxonomic scope" value="Eukaryota"/>
</dbReference>
<feature type="region of interest" description="Disordered" evidence="6">
    <location>
        <begin position="373"/>
        <end position="429"/>
    </location>
</feature>
<reference evidence="9 10" key="1">
    <citation type="journal article" date="2012" name="PLoS Pathog.">
        <title>Diverse lifestyles and strategies of plant pathogenesis encoded in the genomes of eighteen Dothideomycetes fungi.</title>
        <authorList>
            <person name="Ohm R.A."/>
            <person name="Feau N."/>
            <person name="Henrissat B."/>
            <person name="Schoch C.L."/>
            <person name="Horwitz B.A."/>
            <person name="Barry K.W."/>
            <person name="Condon B.J."/>
            <person name="Copeland A.C."/>
            <person name="Dhillon B."/>
            <person name="Glaser F."/>
            <person name="Hesse C.N."/>
            <person name="Kosti I."/>
            <person name="LaButti K."/>
            <person name="Lindquist E.A."/>
            <person name="Lucas S."/>
            <person name="Salamov A.A."/>
            <person name="Bradshaw R.E."/>
            <person name="Ciuffetti L."/>
            <person name="Hamelin R.C."/>
            <person name="Kema G.H.J."/>
            <person name="Lawrence C."/>
            <person name="Scott J.A."/>
            <person name="Spatafora J.W."/>
            <person name="Turgeon B.G."/>
            <person name="de Wit P.J.G.M."/>
            <person name="Zhong S."/>
            <person name="Goodwin S.B."/>
            <person name="Grigoriev I.V."/>
        </authorList>
    </citation>
    <scope>NUCLEOTIDE SEQUENCE [LARGE SCALE GENOMIC DNA]</scope>
    <source>
        <strain evidence="10">28A</strain>
    </source>
</reference>
<feature type="compositionally biased region" description="Low complexity" evidence="6">
    <location>
        <begin position="399"/>
        <end position="416"/>
    </location>
</feature>
<feature type="transmembrane region" description="Helical" evidence="7">
    <location>
        <begin position="214"/>
        <end position="233"/>
    </location>
</feature>
<feature type="transmembrane region" description="Helical" evidence="7">
    <location>
        <begin position="49"/>
        <end position="70"/>
    </location>
</feature>
<keyword evidence="4 7" id="KW-0472">Membrane</keyword>
<gene>
    <name evidence="9" type="ORF">SETTUDRAFT_164918</name>
</gene>
<organism evidence="9 10">
    <name type="scientific">Exserohilum turcicum (strain 28A)</name>
    <name type="common">Northern leaf blight fungus</name>
    <name type="synonym">Setosphaeria turcica</name>
    <dbReference type="NCBI Taxonomy" id="671987"/>
    <lineage>
        <taxon>Eukaryota</taxon>
        <taxon>Fungi</taxon>
        <taxon>Dikarya</taxon>
        <taxon>Ascomycota</taxon>
        <taxon>Pezizomycotina</taxon>
        <taxon>Dothideomycetes</taxon>
        <taxon>Pleosporomycetidae</taxon>
        <taxon>Pleosporales</taxon>
        <taxon>Pleosporineae</taxon>
        <taxon>Pleosporaceae</taxon>
        <taxon>Exserohilum</taxon>
    </lineage>
</organism>
<feature type="transmembrane region" description="Helical" evidence="7">
    <location>
        <begin position="15"/>
        <end position="37"/>
    </location>
</feature>
<comment type="similarity">
    <text evidence="5">Belongs to the SAT4 family.</text>
</comment>
<feature type="domain" description="Rhodopsin" evidence="8">
    <location>
        <begin position="33"/>
        <end position="286"/>
    </location>
</feature>
<evidence type="ECO:0000259" key="8">
    <source>
        <dbReference type="Pfam" id="PF20684"/>
    </source>
</evidence>
<evidence type="ECO:0000256" key="3">
    <source>
        <dbReference type="ARBA" id="ARBA00022989"/>
    </source>
</evidence>
<evidence type="ECO:0000256" key="7">
    <source>
        <dbReference type="SAM" id="Phobius"/>
    </source>
</evidence>
<accession>R0K1Y7</accession>
<comment type="subcellular location">
    <subcellularLocation>
        <location evidence="1">Membrane</location>
        <topology evidence="1">Multi-pass membrane protein</topology>
    </subcellularLocation>
</comment>
<dbReference type="GO" id="GO:0016020">
    <property type="term" value="C:membrane"/>
    <property type="evidence" value="ECO:0007669"/>
    <property type="project" value="UniProtKB-SubCell"/>
</dbReference>
<feature type="compositionally biased region" description="Acidic residues" evidence="6">
    <location>
        <begin position="373"/>
        <end position="388"/>
    </location>
</feature>
<dbReference type="PANTHER" id="PTHR33048:SF123">
    <property type="entry name" value="INTEGRAL MEMBRANE PROTEIN"/>
    <property type="match status" value="1"/>
</dbReference>
<dbReference type="Pfam" id="PF20684">
    <property type="entry name" value="Fung_rhodopsin"/>
    <property type="match status" value="1"/>
</dbReference>
<dbReference type="AlphaFoldDB" id="R0K1Y7"/>
<feature type="transmembrane region" description="Helical" evidence="7">
    <location>
        <begin position="90"/>
        <end position="116"/>
    </location>
</feature>